<dbReference type="AlphaFoldDB" id="A0A7H9BNY4"/>
<name>A0A7H9BNY4_9NEIS</name>
<dbReference type="GO" id="GO:0033592">
    <property type="term" value="F:RNA strand annealing activity"/>
    <property type="evidence" value="ECO:0007669"/>
    <property type="project" value="InterPro"/>
</dbReference>
<keyword evidence="7" id="KW-1185">Reference proteome</keyword>
<dbReference type="EMBL" id="CP058627">
    <property type="protein sequence ID" value="QLG89034.1"/>
    <property type="molecule type" value="Genomic_DNA"/>
</dbReference>
<gene>
    <name evidence="6" type="ORF">HQ393_12735</name>
</gene>
<evidence type="ECO:0000259" key="5">
    <source>
        <dbReference type="SMART" id="SM00945"/>
    </source>
</evidence>
<dbReference type="Proteomes" id="UP000509597">
    <property type="component" value="Chromosome"/>
</dbReference>
<dbReference type="Pfam" id="PF04352">
    <property type="entry name" value="ProQ"/>
    <property type="match status" value="1"/>
</dbReference>
<accession>A0A7H9BNY4</accession>
<dbReference type="SUPFAM" id="SSF48657">
    <property type="entry name" value="FinO-like"/>
    <property type="match status" value="1"/>
</dbReference>
<dbReference type="Gene3D" id="1.10.1710.10">
    <property type="entry name" value="ProQ/FinO domain"/>
    <property type="match status" value="1"/>
</dbReference>
<dbReference type="KEGG" id="chiz:HQ393_12735"/>
<keyword evidence="3" id="KW-0143">Chaperone</keyword>
<dbReference type="GO" id="GO:0034057">
    <property type="term" value="F:RNA strand-exchange activity"/>
    <property type="evidence" value="ECO:0007669"/>
    <property type="project" value="InterPro"/>
</dbReference>
<dbReference type="GO" id="GO:0010608">
    <property type="term" value="P:post-transcriptional regulation of gene expression"/>
    <property type="evidence" value="ECO:0007669"/>
    <property type="project" value="InterPro"/>
</dbReference>
<dbReference type="InterPro" id="IPR016103">
    <property type="entry name" value="ProQ/FinO"/>
</dbReference>
<evidence type="ECO:0000256" key="2">
    <source>
        <dbReference type="ARBA" id="ARBA00022884"/>
    </source>
</evidence>
<evidence type="ECO:0000313" key="7">
    <source>
        <dbReference type="Proteomes" id="UP000509597"/>
    </source>
</evidence>
<dbReference type="InterPro" id="IPR023529">
    <property type="entry name" value="ProQ"/>
</dbReference>
<dbReference type="PANTHER" id="PTHR38106">
    <property type="entry name" value="RNA CHAPERONE PROQ"/>
    <property type="match status" value="1"/>
</dbReference>
<feature type="compositionally biased region" description="Basic and acidic residues" evidence="4">
    <location>
        <begin position="104"/>
        <end position="113"/>
    </location>
</feature>
<keyword evidence="2" id="KW-0694">RNA-binding</keyword>
<evidence type="ECO:0000256" key="1">
    <source>
        <dbReference type="ARBA" id="ARBA00022490"/>
    </source>
</evidence>
<evidence type="ECO:0000256" key="4">
    <source>
        <dbReference type="SAM" id="MobiDB-lite"/>
    </source>
</evidence>
<evidence type="ECO:0000256" key="3">
    <source>
        <dbReference type="ARBA" id="ARBA00023186"/>
    </source>
</evidence>
<dbReference type="RefSeq" id="WP_179355535.1">
    <property type="nucleotide sequence ID" value="NZ_CP058627.1"/>
</dbReference>
<feature type="region of interest" description="Disordered" evidence="4">
    <location>
        <begin position="104"/>
        <end position="141"/>
    </location>
</feature>
<dbReference type="GO" id="GO:0005829">
    <property type="term" value="C:cytosol"/>
    <property type="evidence" value="ECO:0007669"/>
    <property type="project" value="TreeGrafter"/>
</dbReference>
<organism evidence="6 7">
    <name type="scientific">Chitinibacter bivalviorum</name>
    <dbReference type="NCBI Taxonomy" id="2739434"/>
    <lineage>
        <taxon>Bacteria</taxon>
        <taxon>Pseudomonadati</taxon>
        <taxon>Pseudomonadota</taxon>
        <taxon>Betaproteobacteria</taxon>
        <taxon>Neisseriales</taxon>
        <taxon>Chitinibacteraceae</taxon>
        <taxon>Chitinibacter</taxon>
    </lineage>
</organism>
<dbReference type="PANTHER" id="PTHR38106:SF1">
    <property type="entry name" value="RNA CHAPERONE PROQ"/>
    <property type="match status" value="1"/>
</dbReference>
<evidence type="ECO:0000313" key="6">
    <source>
        <dbReference type="EMBL" id="QLG89034.1"/>
    </source>
</evidence>
<feature type="domain" description="ProQ/FinO" evidence="5">
    <location>
        <begin position="6"/>
        <end position="116"/>
    </location>
</feature>
<sequence>MNTPENKPTSTPTTFGMLKELQKQFAVFRDCQPLAIGIDKQVIAALPEINRRVLRSALAMHTRSVRYLKVMQHATERVNLDGSKGDAVTEEQRTYAATSLHEHFKKAADERKAQQAAEAAAEAERQRAEKLNQLAQKFSRN</sequence>
<protein>
    <submittedName>
        <fullName evidence="6">ProQ/FinO family protein</fullName>
    </submittedName>
</protein>
<proteinExistence type="predicted"/>
<keyword evidence="1" id="KW-0963">Cytoplasm</keyword>
<dbReference type="SMART" id="SM00945">
    <property type="entry name" value="ProQ"/>
    <property type="match status" value="1"/>
</dbReference>
<dbReference type="InterPro" id="IPR036442">
    <property type="entry name" value="ProQ/FinO_sf"/>
</dbReference>
<reference evidence="6 7" key="1">
    <citation type="submission" date="2020-07" db="EMBL/GenBank/DDBJ databases">
        <title>Complete genome sequence of Chitinibacter sp. 2T18.</title>
        <authorList>
            <person name="Bae J.-W."/>
            <person name="Choi J.-W."/>
        </authorList>
    </citation>
    <scope>NUCLEOTIDE SEQUENCE [LARGE SCALE GENOMIC DNA]</scope>
    <source>
        <strain evidence="6 7">2T18</strain>
    </source>
</reference>